<feature type="compositionally biased region" description="Low complexity" evidence="1">
    <location>
        <begin position="1"/>
        <end position="18"/>
    </location>
</feature>
<keyword evidence="3" id="KW-1185">Reference proteome</keyword>
<evidence type="ECO:0000256" key="1">
    <source>
        <dbReference type="SAM" id="MobiDB-lite"/>
    </source>
</evidence>
<protein>
    <submittedName>
        <fullName evidence="2">Uncharacterized protein</fullName>
    </submittedName>
</protein>
<evidence type="ECO:0000313" key="3">
    <source>
        <dbReference type="Proteomes" id="UP001501391"/>
    </source>
</evidence>
<evidence type="ECO:0000313" key="2">
    <source>
        <dbReference type="EMBL" id="GAA2194674.1"/>
    </source>
</evidence>
<reference evidence="2 3" key="1">
    <citation type="journal article" date="2019" name="Int. J. Syst. Evol. Microbiol.">
        <title>The Global Catalogue of Microorganisms (GCM) 10K type strain sequencing project: providing services to taxonomists for standard genome sequencing and annotation.</title>
        <authorList>
            <consortium name="The Broad Institute Genomics Platform"/>
            <consortium name="The Broad Institute Genome Sequencing Center for Infectious Disease"/>
            <person name="Wu L."/>
            <person name="Ma J."/>
        </authorList>
    </citation>
    <scope>NUCLEOTIDE SEQUENCE [LARGE SCALE GENOMIC DNA]</scope>
    <source>
        <strain evidence="2 3">JCM 14924</strain>
    </source>
</reference>
<feature type="region of interest" description="Disordered" evidence="1">
    <location>
        <begin position="1"/>
        <end position="33"/>
    </location>
</feature>
<proteinExistence type="predicted"/>
<gene>
    <name evidence="2" type="ORF">GCM10009787_21690</name>
</gene>
<feature type="compositionally biased region" description="Polar residues" evidence="1">
    <location>
        <begin position="19"/>
        <end position="33"/>
    </location>
</feature>
<dbReference type="EMBL" id="BAAAOQ010000006">
    <property type="protein sequence ID" value="GAA2194674.1"/>
    <property type="molecule type" value="Genomic_DNA"/>
</dbReference>
<accession>A0ABN3BFV0</accession>
<name>A0ABN3BFV0_9ACTN</name>
<organism evidence="2 3">
    <name type="scientific">Streptomyces bangladeshensis</name>
    <dbReference type="NCBI Taxonomy" id="295352"/>
    <lineage>
        <taxon>Bacteria</taxon>
        <taxon>Bacillati</taxon>
        <taxon>Actinomycetota</taxon>
        <taxon>Actinomycetes</taxon>
        <taxon>Kitasatosporales</taxon>
        <taxon>Streptomycetaceae</taxon>
        <taxon>Streptomyces</taxon>
    </lineage>
</organism>
<dbReference type="Proteomes" id="UP001501391">
    <property type="component" value="Unassembled WGS sequence"/>
</dbReference>
<sequence>MTAARPSAVPVAPASEVPNQTSTTGTSTQLKAAQPMTSLTVSAAGRGSLLGRAPGISYSLWRWLTPIQRTSDRSVTTGASVNAVQTACTGQQPLRYGRGSCMLR</sequence>
<comment type="caution">
    <text evidence="2">The sequence shown here is derived from an EMBL/GenBank/DDBJ whole genome shotgun (WGS) entry which is preliminary data.</text>
</comment>